<organism evidence="1 2">
    <name type="scientific">Planifilum fulgidum</name>
    <dbReference type="NCBI Taxonomy" id="201973"/>
    <lineage>
        <taxon>Bacteria</taxon>
        <taxon>Bacillati</taxon>
        <taxon>Bacillota</taxon>
        <taxon>Bacilli</taxon>
        <taxon>Bacillales</taxon>
        <taxon>Thermoactinomycetaceae</taxon>
        <taxon>Planifilum</taxon>
    </lineage>
</organism>
<name>A0A1I2KJB6_9BACL</name>
<evidence type="ECO:0000313" key="1">
    <source>
        <dbReference type="EMBL" id="SFF67075.1"/>
    </source>
</evidence>
<reference evidence="1 2" key="1">
    <citation type="submission" date="2016-10" db="EMBL/GenBank/DDBJ databases">
        <authorList>
            <person name="de Groot N.N."/>
        </authorList>
    </citation>
    <scope>NUCLEOTIDE SEQUENCE [LARGE SCALE GENOMIC DNA]</scope>
    <source>
        <strain evidence="1 2">DSM 44945</strain>
    </source>
</reference>
<dbReference type="STRING" id="201973.SAMN04488025_10287"/>
<accession>A0A1I2KJB6</accession>
<proteinExistence type="predicted"/>
<dbReference type="EMBL" id="FOOK01000002">
    <property type="protein sequence ID" value="SFF67075.1"/>
    <property type="molecule type" value="Genomic_DNA"/>
</dbReference>
<gene>
    <name evidence="1" type="ORF">SAMN04488025_10287</name>
</gene>
<keyword evidence="2" id="KW-1185">Reference proteome</keyword>
<dbReference type="AlphaFoldDB" id="A0A1I2KJB6"/>
<dbReference type="Proteomes" id="UP000198661">
    <property type="component" value="Unassembled WGS sequence"/>
</dbReference>
<protein>
    <submittedName>
        <fullName evidence="1">Uncharacterized protein</fullName>
    </submittedName>
</protein>
<evidence type="ECO:0000313" key="2">
    <source>
        <dbReference type="Proteomes" id="UP000198661"/>
    </source>
</evidence>
<dbReference type="RefSeq" id="WP_092035529.1">
    <property type="nucleotide sequence ID" value="NZ_FOOK01000002.1"/>
</dbReference>
<sequence length="108" mass="12628">MVIERWQLLIANASTRFAGFQRVFFTLRDGLRDALILNKNDEKKFLKEGLWIRFSQEPWFRRRRSLKFKIRPGDRSEIFVSGGSVPGGIPLEFLCLLDIILEKAVSRT</sequence>